<gene>
    <name evidence="10" type="ORF">L596_010781</name>
</gene>
<evidence type="ECO:0000256" key="9">
    <source>
        <dbReference type="SAM" id="SignalP"/>
    </source>
</evidence>
<protein>
    <recommendedName>
        <fullName evidence="8">Protein Wnt</fullName>
    </recommendedName>
</protein>
<evidence type="ECO:0000313" key="10">
    <source>
        <dbReference type="EMBL" id="TKR96817.1"/>
    </source>
</evidence>
<evidence type="ECO:0000256" key="1">
    <source>
        <dbReference type="ARBA" id="ARBA00004498"/>
    </source>
</evidence>
<keyword evidence="3 8" id="KW-0217">Developmental protein</keyword>
<dbReference type="GO" id="GO:0030182">
    <property type="term" value="P:neuron differentiation"/>
    <property type="evidence" value="ECO:0007669"/>
    <property type="project" value="TreeGrafter"/>
</dbReference>
<dbReference type="STRING" id="34508.A0A4U5PJB2"/>
<dbReference type="PANTHER" id="PTHR12027">
    <property type="entry name" value="WNT RELATED"/>
    <property type="match status" value="1"/>
</dbReference>
<comment type="caution">
    <text evidence="10">The sequence shown here is derived from an EMBL/GenBank/DDBJ whole genome shotgun (WGS) entry which is preliminary data.</text>
</comment>
<evidence type="ECO:0000256" key="8">
    <source>
        <dbReference type="RuleBase" id="RU003500"/>
    </source>
</evidence>
<name>A0A4U5PJB2_STECR</name>
<dbReference type="OrthoDB" id="5945655at2759"/>
<dbReference type="GO" id="GO:0045165">
    <property type="term" value="P:cell fate commitment"/>
    <property type="evidence" value="ECO:0007669"/>
    <property type="project" value="TreeGrafter"/>
</dbReference>
<reference evidence="10 11" key="1">
    <citation type="journal article" date="2015" name="Genome Biol.">
        <title>Comparative genomics of Steinernema reveals deeply conserved gene regulatory networks.</title>
        <authorList>
            <person name="Dillman A.R."/>
            <person name="Macchietto M."/>
            <person name="Porter C.F."/>
            <person name="Rogers A."/>
            <person name="Williams B."/>
            <person name="Antoshechkin I."/>
            <person name="Lee M.M."/>
            <person name="Goodwin Z."/>
            <person name="Lu X."/>
            <person name="Lewis E.E."/>
            <person name="Goodrich-Blair H."/>
            <person name="Stock S.P."/>
            <person name="Adams B.J."/>
            <person name="Sternberg P.W."/>
            <person name="Mortazavi A."/>
        </authorList>
    </citation>
    <scope>NUCLEOTIDE SEQUENCE [LARGE SCALE GENOMIC DNA]</scope>
    <source>
        <strain evidence="10 11">ALL</strain>
    </source>
</reference>
<dbReference type="GO" id="GO:0005109">
    <property type="term" value="F:frizzled binding"/>
    <property type="evidence" value="ECO:0007669"/>
    <property type="project" value="TreeGrafter"/>
</dbReference>
<comment type="similarity">
    <text evidence="2 8">Belongs to the Wnt family.</text>
</comment>
<keyword evidence="9" id="KW-0732">Signal</keyword>
<evidence type="ECO:0000256" key="2">
    <source>
        <dbReference type="ARBA" id="ARBA00005683"/>
    </source>
</evidence>
<dbReference type="AlphaFoldDB" id="A0A4U5PJB2"/>
<evidence type="ECO:0000256" key="6">
    <source>
        <dbReference type="ARBA" id="ARBA00022687"/>
    </source>
</evidence>
<sequence>MLRCVLVVAVFLTVNLKDVLGVIDNEPQWWKVYWLHSPNFNAKTLLGAKLYHATKKDPELLIVFREAFFDAIAECKRHSISHRWDCEVEGTHPYQALFPSMSGHASREYAFLLSLSTASAVRSIARACAQGRLRGCSCDPSKRGPVHSNPNKIWSPCGVNHGSDNIRYANRLTKRLIDRPFMCHFSDSDRQIHLHNIAVGRTRVSSDIKCECTSIFGSCLEQKCEQRCIEMPEIGDNLIRSLMRSRRIRRSNAVDVNPMACSTPNNEKKMRNRTVPLWFVDIRSWTPFDRFRYRN</sequence>
<keyword evidence="6 8" id="KW-0879">Wnt signaling pathway</keyword>
<proteinExistence type="inferred from homology"/>
<comment type="function">
    <text evidence="8">Ligand for members of the frizzled family of seven transmembrane receptors.</text>
</comment>
<organism evidence="10 11">
    <name type="scientific">Steinernema carpocapsae</name>
    <name type="common">Entomopathogenic nematode</name>
    <dbReference type="NCBI Taxonomy" id="34508"/>
    <lineage>
        <taxon>Eukaryota</taxon>
        <taxon>Metazoa</taxon>
        <taxon>Ecdysozoa</taxon>
        <taxon>Nematoda</taxon>
        <taxon>Chromadorea</taxon>
        <taxon>Rhabditida</taxon>
        <taxon>Tylenchina</taxon>
        <taxon>Panagrolaimomorpha</taxon>
        <taxon>Strongyloidoidea</taxon>
        <taxon>Steinernematidae</taxon>
        <taxon>Steinernema</taxon>
    </lineage>
</organism>
<dbReference type="GO" id="GO:0005125">
    <property type="term" value="F:cytokine activity"/>
    <property type="evidence" value="ECO:0007669"/>
    <property type="project" value="TreeGrafter"/>
</dbReference>
<keyword evidence="5" id="KW-0272">Extracellular matrix</keyword>
<keyword evidence="11" id="KW-1185">Reference proteome</keyword>
<dbReference type="Pfam" id="PF00110">
    <property type="entry name" value="wnt"/>
    <property type="match status" value="1"/>
</dbReference>
<dbReference type="Proteomes" id="UP000298663">
    <property type="component" value="Unassembled WGS sequence"/>
</dbReference>
<feature type="chain" id="PRO_5020309068" description="Protein Wnt" evidence="9">
    <location>
        <begin position="22"/>
        <end position="295"/>
    </location>
</feature>
<evidence type="ECO:0000313" key="11">
    <source>
        <dbReference type="Proteomes" id="UP000298663"/>
    </source>
</evidence>
<dbReference type="EMBL" id="AZBU02000002">
    <property type="protein sequence ID" value="TKR96817.1"/>
    <property type="molecule type" value="Genomic_DNA"/>
</dbReference>
<dbReference type="PRINTS" id="PR01349">
    <property type="entry name" value="WNTPROTEIN"/>
</dbReference>
<feature type="signal peptide" evidence="9">
    <location>
        <begin position="1"/>
        <end position="21"/>
    </location>
</feature>
<dbReference type="InterPro" id="IPR005817">
    <property type="entry name" value="Wnt"/>
</dbReference>
<dbReference type="PANTHER" id="PTHR12027:SF102">
    <property type="entry name" value="PROTEIN WNT"/>
    <property type="match status" value="1"/>
</dbReference>
<evidence type="ECO:0000256" key="7">
    <source>
        <dbReference type="ARBA" id="ARBA00023157"/>
    </source>
</evidence>
<keyword evidence="4" id="KW-0964">Secreted</keyword>
<comment type="subcellular location">
    <subcellularLocation>
        <location evidence="1 8">Secreted</location>
        <location evidence="1 8">Extracellular space</location>
        <location evidence="1 8">Extracellular matrix</location>
    </subcellularLocation>
</comment>
<reference evidence="10 11" key="2">
    <citation type="journal article" date="2019" name="G3 (Bethesda)">
        <title>Hybrid Assembly of the Genome of the Entomopathogenic Nematode Steinernema carpocapsae Identifies the X-Chromosome.</title>
        <authorList>
            <person name="Serra L."/>
            <person name="Macchietto M."/>
            <person name="Macias-Munoz A."/>
            <person name="McGill C.J."/>
            <person name="Rodriguez I.M."/>
            <person name="Rodriguez B."/>
            <person name="Murad R."/>
            <person name="Mortazavi A."/>
        </authorList>
    </citation>
    <scope>NUCLEOTIDE SEQUENCE [LARGE SCALE GENOMIC DNA]</scope>
    <source>
        <strain evidence="10 11">ALL</strain>
    </source>
</reference>
<evidence type="ECO:0000256" key="5">
    <source>
        <dbReference type="ARBA" id="ARBA00022530"/>
    </source>
</evidence>
<dbReference type="GO" id="GO:0060070">
    <property type="term" value="P:canonical Wnt signaling pathway"/>
    <property type="evidence" value="ECO:0007669"/>
    <property type="project" value="TreeGrafter"/>
</dbReference>
<dbReference type="SMART" id="SM00097">
    <property type="entry name" value="WNT1"/>
    <property type="match status" value="1"/>
</dbReference>
<evidence type="ECO:0000256" key="3">
    <source>
        <dbReference type="ARBA" id="ARBA00022473"/>
    </source>
</evidence>
<keyword evidence="7" id="KW-1015">Disulfide bond</keyword>
<accession>A0A4U5PJB2</accession>
<evidence type="ECO:0000256" key="4">
    <source>
        <dbReference type="ARBA" id="ARBA00022525"/>
    </source>
</evidence>
<dbReference type="GO" id="GO:0005615">
    <property type="term" value="C:extracellular space"/>
    <property type="evidence" value="ECO:0007669"/>
    <property type="project" value="TreeGrafter"/>
</dbReference>